<dbReference type="PROSITE" id="PS50928">
    <property type="entry name" value="ABC_TM1"/>
    <property type="match status" value="1"/>
</dbReference>
<proteinExistence type="inferred from homology"/>
<keyword evidence="6 7" id="KW-0472">Membrane</keyword>
<dbReference type="GO" id="GO:0055085">
    <property type="term" value="P:transmembrane transport"/>
    <property type="evidence" value="ECO:0007669"/>
    <property type="project" value="InterPro"/>
</dbReference>
<evidence type="ECO:0000256" key="1">
    <source>
        <dbReference type="ARBA" id="ARBA00004651"/>
    </source>
</evidence>
<evidence type="ECO:0000313" key="9">
    <source>
        <dbReference type="EMBL" id="MBD2847621.1"/>
    </source>
</evidence>
<evidence type="ECO:0000256" key="7">
    <source>
        <dbReference type="RuleBase" id="RU363032"/>
    </source>
</evidence>
<dbReference type="PANTHER" id="PTHR30151:SF19">
    <property type="entry name" value="ABC TRANSPORTER PERMEASE"/>
    <property type="match status" value="1"/>
</dbReference>
<keyword evidence="10" id="KW-1185">Reference proteome</keyword>
<evidence type="ECO:0000256" key="4">
    <source>
        <dbReference type="ARBA" id="ARBA00022692"/>
    </source>
</evidence>
<evidence type="ECO:0000256" key="3">
    <source>
        <dbReference type="ARBA" id="ARBA00022475"/>
    </source>
</evidence>
<reference evidence="9" key="1">
    <citation type="submission" date="2020-09" db="EMBL/GenBank/DDBJ databases">
        <title>A novel bacterium of genus Paenibacillus, isolated from South China Sea.</title>
        <authorList>
            <person name="Huang H."/>
            <person name="Mo K."/>
            <person name="Hu Y."/>
        </authorList>
    </citation>
    <scope>NUCLEOTIDE SEQUENCE</scope>
    <source>
        <strain evidence="9">IB182496</strain>
    </source>
</reference>
<dbReference type="EMBL" id="JACXIZ010000042">
    <property type="protein sequence ID" value="MBD2847621.1"/>
    <property type="molecule type" value="Genomic_DNA"/>
</dbReference>
<feature type="transmembrane region" description="Helical" evidence="7">
    <location>
        <begin position="43"/>
        <end position="60"/>
    </location>
</feature>
<dbReference type="Proteomes" id="UP000621560">
    <property type="component" value="Unassembled WGS sequence"/>
</dbReference>
<evidence type="ECO:0000256" key="5">
    <source>
        <dbReference type="ARBA" id="ARBA00022989"/>
    </source>
</evidence>
<gene>
    <name evidence="9" type="ORF">IDH44_20720</name>
</gene>
<feature type="transmembrane region" description="Helical" evidence="7">
    <location>
        <begin position="254"/>
        <end position="280"/>
    </location>
</feature>
<feature type="transmembrane region" description="Helical" evidence="7">
    <location>
        <begin position="80"/>
        <end position="99"/>
    </location>
</feature>
<dbReference type="InterPro" id="IPR000515">
    <property type="entry name" value="MetI-like"/>
</dbReference>
<dbReference type="AlphaFoldDB" id="A0A927GTT1"/>
<dbReference type="SUPFAM" id="SSF161098">
    <property type="entry name" value="MetI-like"/>
    <property type="match status" value="1"/>
</dbReference>
<sequence length="291" mass="31856">MHRHDDPAAAPEAQTHDQRKAGELDWPAALQRAYIRRQRRRSLAVRLVQVQVLVLLLGLWEAAGRRGWIDELLFSYPAKLANQLWTTLLAGTLLPHVGVTVLETAAGFVLGTLLGTAAAALLWWYPFVSRVVDPYLVVLNSMPKVALGPIFIVALGPGLLSIVAVTLSVTVIITTLAIYNRFREVEPSYIKVAQLLGASRGQVFRSIVLPDTFPVIISTLKVNVGLSWIGVIVGEFLVARAGLGYLIIYGFQVFNFTLVLSSLLVIAAVAAVMYQLVALLERKLTAGRPER</sequence>
<dbReference type="CDD" id="cd06261">
    <property type="entry name" value="TM_PBP2"/>
    <property type="match status" value="1"/>
</dbReference>
<name>A0A927GTT1_9BACL</name>
<feature type="transmembrane region" description="Helical" evidence="7">
    <location>
        <begin position="146"/>
        <end position="179"/>
    </location>
</feature>
<feature type="transmembrane region" description="Helical" evidence="7">
    <location>
        <begin position="226"/>
        <end position="248"/>
    </location>
</feature>
<dbReference type="InterPro" id="IPR035906">
    <property type="entry name" value="MetI-like_sf"/>
</dbReference>
<feature type="domain" description="ABC transmembrane type-1" evidence="8">
    <location>
        <begin position="97"/>
        <end position="277"/>
    </location>
</feature>
<comment type="caution">
    <text evidence="9">The sequence shown here is derived from an EMBL/GenBank/DDBJ whole genome shotgun (WGS) entry which is preliminary data.</text>
</comment>
<protein>
    <submittedName>
        <fullName evidence="9">ABC transporter permease</fullName>
    </submittedName>
</protein>
<organism evidence="9 10">
    <name type="scientific">Paenibacillus sabuli</name>
    <dbReference type="NCBI Taxonomy" id="2772509"/>
    <lineage>
        <taxon>Bacteria</taxon>
        <taxon>Bacillati</taxon>
        <taxon>Bacillota</taxon>
        <taxon>Bacilli</taxon>
        <taxon>Bacillales</taxon>
        <taxon>Paenibacillaceae</taxon>
        <taxon>Paenibacillus</taxon>
    </lineage>
</organism>
<evidence type="ECO:0000313" key="10">
    <source>
        <dbReference type="Proteomes" id="UP000621560"/>
    </source>
</evidence>
<dbReference type="GO" id="GO:0005886">
    <property type="term" value="C:plasma membrane"/>
    <property type="evidence" value="ECO:0007669"/>
    <property type="project" value="UniProtKB-SubCell"/>
</dbReference>
<comment type="subcellular location">
    <subcellularLocation>
        <location evidence="1 7">Cell membrane</location>
        <topology evidence="1 7">Multi-pass membrane protein</topology>
    </subcellularLocation>
</comment>
<evidence type="ECO:0000256" key="6">
    <source>
        <dbReference type="ARBA" id="ARBA00023136"/>
    </source>
</evidence>
<keyword evidence="3" id="KW-1003">Cell membrane</keyword>
<feature type="transmembrane region" description="Helical" evidence="7">
    <location>
        <begin position="106"/>
        <end position="126"/>
    </location>
</feature>
<dbReference type="Pfam" id="PF00528">
    <property type="entry name" value="BPD_transp_1"/>
    <property type="match status" value="1"/>
</dbReference>
<keyword evidence="4 7" id="KW-0812">Transmembrane</keyword>
<accession>A0A927GTT1</accession>
<comment type="similarity">
    <text evidence="7">Belongs to the binding-protein-dependent transport system permease family.</text>
</comment>
<dbReference type="PANTHER" id="PTHR30151">
    <property type="entry name" value="ALKANE SULFONATE ABC TRANSPORTER-RELATED, MEMBRANE SUBUNIT"/>
    <property type="match status" value="1"/>
</dbReference>
<dbReference type="RefSeq" id="WP_190920730.1">
    <property type="nucleotide sequence ID" value="NZ_JACXIZ010000042.1"/>
</dbReference>
<evidence type="ECO:0000259" key="8">
    <source>
        <dbReference type="PROSITE" id="PS50928"/>
    </source>
</evidence>
<dbReference type="Gene3D" id="1.10.3720.10">
    <property type="entry name" value="MetI-like"/>
    <property type="match status" value="1"/>
</dbReference>
<keyword evidence="5 7" id="KW-1133">Transmembrane helix</keyword>
<evidence type="ECO:0000256" key="2">
    <source>
        <dbReference type="ARBA" id="ARBA00022448"/>
    </source>
</evidence>
<keyword evidence="2 7" id="KW-0813">Transport</keyword>